<accession>A0A4Y2SIR6</accession>
<feature type="compositionally biased region" description="Polar residues" evidence="1">
    <location>
        <begin position="338"/>
        <end position="352"/>
    </location>
</feature>
<feature type="region of interest" description="Disordered" evidence="1">
    <location>
        <begin position="48"/>
        <end position="147"/>
    </location>
</feature>
<feature type="compositionally biased region" description="Polar residues" evidence="1">
    <location>
        <begin position="56"/>
        <end position="70"/>
    </location>
</feature>
<feature type="region of interest" description="Disordered" evidence="1">
    <location>
        <begin position="333"/>
        <end position="352"/>
    </location>
</feature>
<evidence type="ECO:0000313" key="2">
    <source>
        <dbReference type="EMBL" id="GBN87496.1"/>
    </source>
</evidence>
<name>A0A4Y2SIR6_ARAVE</name>
<reference evidence="2 3" key="1">
    <citation type="journal article" date="2019" name="Sci. Rep.">
        <title>Orb-weaving spider Araneus ventricosus genome elucidates the spidroin gene catalogue.</title>
        <authorList>
            <person name="Kono N."/>
            <person name="Nakamura H."/>
            <person name="Ohtoshi R."/>
            <person name="Moran D.A.P."/>
            <person name="Shinohara A."/>
            <person name="Yoshida Y."/>
            <person name="Fujiwara M."/>
            <person name="Mori M."/>
            <person name="Tomita M."/>
            <person name="Arakawa K."/>
        </authorList>
    </citation>
    <scope>NUCLEOTIDE SEQUENCE [LARGE SCALE GENOMIC DNA]</scope>
</reference>
<sequence length="721" mass="81703">MDQSQKQSSSESETSLDSGTQGSLDQTTDSLEGISDLNKRLQSSLFISKKPESKSTDAQANEQCNIFQSSDFKESGPEILYRQSSLKETQSSSYESSSRSVQTPESKKTVDDKPSSAIKETVNPKQDDIMQRPHPYSRTRPEGKVLPNTQYFSSTDPKLYPPGYHCNVNPAFLPRSVNPVQNQAFAYPGQYPEQSLMDPNIAYRQDINQWQVPPTNIRMAERPVVLLSRSRKTSYYHNPMPPLRTNATPIRCVQGSSYKNPMPPIKTNSTPIRYVQRSSRYQNPMIPVRMNATSMQHIQLPRPTTSNVSRGMNYSPNVVQSRQDLTPGHFLKLPAKQPQKSTPTAIYNRNISTPNWRQPKKLTKLELAKRVHYSRRNMLPTEDPPANYFPLYATPQRGIALRQVQRTPIQFPTPSGSGYFGSTSAAVRGIIPNLPYQTVGSYARSNVYSYFHPKVTDQAVSRPAIQDNILIQSISNAGNPMQPVIQEQIMTPQTVQYQPAIENLTAAPQYQDPNHLMYQYGTQYQPAMQNLTMEFQHQDPYRAMYQHGTQYQPAMRNLTMEFQYQDPNHAMYQHGTHISSEIFRPPDTPWSYPTYDASIPSQQYNSSILPMQTFATNPSSTSMIQDDPNLVPNISGVQTSVENTSPISVSQYPPGFYATNESTSHIWMDDPNHGSNHYQGYVSMNNPDVMHTNMYTEWAVSTGDPHEDTPIDEREETSKNQ</sequence>
<dbReference type="Proteomes" id="UP000499080">
    <property type="component" value="Unassembled WGS sequence"/>
</dbReference>
<feature type="compositionally biased region" description="Low complexity" evidence="1">
    <location>
        <begin position="84"/>
        <end position="100"/>
    </location>
</feature>
<comment type="caution">
    <text evidence="2">The sequence shown here is derived from an EMBL/GenBank/DDBJ whole genome shotgun (WGS) entry which is preliminary data.</text>
</comment>
<evidence type="ECO:0000256" key="1">
    <source>
        <dbReference type="SAM" id="MobiDB-lite"/>
    </source>
</evidence>
<feature type="compositionally biased region" description="Basic and acidic residues" evidence="1">
    <location>
        <begin position="704"/>
        <end position="721"/>
    </location>
</feature>
<proteinExistence type="predicted"/>
<feature type="compositionally biased region" description="Basic and acidic residues" evidence="1">
    <location>
        <begin position="105"/>
        <end position="114"/>
    </location>
</feature>
<keyword evidence="3" id="KW-1185">Reference proteome</keyword>
<organism evidence="2 3">
    <name type="scientific">Araneus ventricosus</name>
    <name type="common">Orbweaver spider</name>
    <name type="synonym">Epeira ventricosa</name>
    <dbReference type="NCBI Taxonomy" id="182803"/>
    <lineage>
        <taxon>Eukaryota</taxon>
        <taxon>Metazoa</taxon>
        <taxon>Ecdysozoa</taxon>
        <taxon>Arthropoda</taxon>
        <taxon>Chelicerata</taxon>
        <taxon>Arachnida</taxon>
        <taxon>Araneae</taxon>
        <taxon>Araneomorphae</taxon>
        <taxon>Entelegynae</taxon>
        <taxon>Araneoidea</taxon>
        <taxon>Araneidae</taxon>
        <taxon>Araneus</taxon>
    </lineage>
</organism>
<feature type="region of interest" description="Disordered" evidence="1">
    <location>
        <begin position="1"/>
        <end position="36"/>
    </location>
</feature>
<dbReference type="AlphaFoldDB" id="A0A4Y2SIR6"/>
<evidence type="ECO:0000313" key="3">
    <source>
        <dbReference type="Proteomes" id="UP000499080"/>
    </source>
</evidence>
<dbReference type="EMBL" id="BGPR01021828">
    <property type="protein sequence ID" value="GBN87496.1"/>
    <property type="molecule type" value="Genomic_DNA"/>
</dbReference>
<feature type="compositionally biased region" description="Polar residues" evidence="1">
    <location>
        <begin position="19"/>
        <end position="30"/>
    </location>
</feature>
<feature type="compositionally biased region" description="Low complexity" evidence="1">
    <location>
        <begin position="1"/>
        <end position="18"/>
    </location>
</feature>
<protein>
    <submittedName>
        <fullName evidence="2">Uncharacterized protein</fullName>
    </submittedName>
</protein>
<gene>
    <name evidence="2" type="ORF">AVEN_102691_1</name>
</gene>
<feature type="region of interest" description="Disordered" evidence="1">
    <location>
        <begin position="700"/>
        <end position="721"/>
    </location>
</feature>